<dbReference type="EMBL" id="JABAYA010000178">
    <property type="protein sequence ID" value="KAF7722768.1"/>
    <property type="molecule type" value="Genomic_DNA"/>
</dbReference>
<dbReference type="Gene3D" id="1.25.40.10">
    <property type="entry name" value="Tetratricopeptide repeat domain"/>
    <property type="match status" value="1"/>
</dbReference>
<keyword evidence="2" id="KW-1185">Reference proteome</keyword>
<dbReference type="AlphaFoldDB" id="A0A8H7ELI6"/>
<evidence type="ECO:0008006" key="3">
    <source>
        <dbReference type="Google" id="ProtNLM"/>
    </source>
</evidence>
<organism evidence="1 2">
    <name type="scientific">Apophysomyces ossiformis</name>
    <dbReference type="NCBI Taxonomy" id="679940"/>
    <lineage>
        <taxon>Eukaryota</taxon>
        <taxon>Fungi</taxon>
        <taxon>Fungi incertae sedis</taxon>
        <taxon>Mucoromycota</taxon>
        <taxon>Mucoromycotina</taxon>
        <taxon>Mucoromycetes</taxon>
        <taxon>Mucorales</taxon>
        <taxon>Mucorineae</taxon>
        <taxon>Mucoraceae</taxon>
        <taxon>Apophysomyces</taxon>
    </lineage>
</organism>
<protein>
    <recommendedName>
        <fullName evidence="3">Pentatricopeptide repeat protein</fullName>
    </recommendedName>
</protein>
<dbReference type="OrthoDB" id="185373at2759"/>
<sequence length="388" mass="44967">MAQNTFRSIARLCPHRRLSLRSRITLRQPCAAFNTSTTQWIRRFLSPGEENELYFGITSAFRQKLDEKSKKSAQFYSNIIEDVIFSAEARRTVSVERLKEIKLAIDSAGKQQNREELDRLAQVMGNDNFPVTMFNRLIRAYIACDALPSAERVLEDLLPRQRLMPTTRSFIYLILAHVQRGQLEQARRYVEEMQHLSLARLRNPFDFDVLLQFYTAAGDTHAIDFLWHDLLQLQDMKIPGPALYRRFGECFLQTNQINTLAQVIQELLGREFLFVRKEDIPLFTDMALALAPNHTQQAEGLLLWMGKTTQDLSPEAVRQVMHAYLVQDQSLRALMFRYRLGKLDVLDDALNEELTRLTQHALDGVERRPADEEEEQMMTEFGLLAGLK</sequence>
<dbReference type="Proteomes" id="UP000605846">
    <property type="component" value="Unassembled WGS sequence"/>
</dbReference>
<dbReference type="PANTHER" id="PTHR47939:SF5">
    <property type="entry name" value="PENTACOTRIPEPTIDE-REPEAT REGION OF PRORP DOMAIN-CONTAINING PROTEIN"/>
    <property type="match status" value="1"/>
</dbReference>
<accession>A0A8H7ELI6</accession>
<evidence type="ECO:0000313" key="1">
    <source>
        <dbReference type="EMBL" id="KAF7722768.1"/>
    </source>
</evidence>
<gene>
    <name evidence="1" type="ORF">EC973_002722</name>
</gene>
<reference evidence="1" key="1">
    <citation type="submission" date="2020-01" db="EMBL/GenBank/DDBJ databases">
        <title>Genome Sequencing of Three Apophysomyces-Like Fungal Strains Confirms a Novel Fungal Genus in the Mucoromycota with divergent Burkholderia-like Endosymbiotic Bacteria.</title>
        <authorList>
            <person name="Stajich J.E."/>
            <person name="Macias A.M."/>
            <person name="Carter-House D."/>
            <person name="Lovett B."/>
            <person name="Kasson L.R."/>
            <person name="Berry K."/>
            <person name="Grigoriev I."/>
            <person name="Chang Y."/>
            <person name="Spatafora J."/>
            <person name="Kasson M.T."/>
        </authorList>
    </citation>
    <scope>NUCLEOTIDE SEQUENCE</scope>
    <source>
        <strain evidence="1">NRRL A-21654</strain>
    </source>
</reference>
<dbReference type="InterPro" id="IPR011990">
    <property type="entry name" value="TPR-like_helical_dom_sf"/>
</dbReference>
<dbReference type="InterPro" id="IPR050667">
    <property type="entry name" value="PPR-containing_protein"/>
</dbReference>
<evidence type="ECO:0000313" key="2">
    <source>
        <dbReference type="Proteomes" id="UP000605846"/>
    </source>
</evidence>
<dbReference type="PANTHER" id="PTHR47939">
    <property type="entry name" value="MEMBRANE-ASSOCIATED SALT-INDUCIBLE PROTEIN-LIKE"/>
    <property type="match status" value="1"/>
</dbReference>
<name>A0A8H7ELI6_9FUNG</name>
<proteinExistence type="predicted"/>
<comment type="caution">
    <text evidence="1">The sequence shown here is derived from an EMBL/GenBank/DDBJ whole genome shotgun (WGS) entry which is preliminary data.</text>
</comment>